<gene>
    <name evidence="2" type="ORF">BaRGS_00023171</name>
</gene>
<reference evidence="2 3" key="1">
    <citation type="journal article" date="2023" name="Sci. Data">
        <title>Genome assembly of the Korean intertidal mud-creeper Batillaria attramentaria.</title>
        <authorList>
            <person name="Patra A.K."/>
            <person name="Ho P.T."/>
            <person name="Jun S."/>
            <person name="Lee S.J."/>
            <person name="Kim Y."/>
            <person name="Won Y.J."/>
        </authorList>
    </citation>
    <scope>NUCLEOTIDE SEQUENCE [LARGE SCALE GENOMIC DNA]</scope>
    <source>
        <strain evidence="2">Wonlab-2016</strain>
    </source>
</reference>
<evidence type="ECO:0000256" key="1">
    <source>
        <dbReference type="SAM" id="MobiDB-lite"/>
    </source>
</evidence>
<proteinExistence type="predicted"/>
<evidence type="ECO:0000313" key="2">
    <source>
        <dbReference type="EMBL" id="KAK7485596.1"/>
    </source>
</evidence>
<accession>A0ABD0KER1</accession>
<feature type="region of interest" description="Disordered" evidence="1">
    <location>
        <begin position="37"/>
        <end position="67"/>
    </location>
</feature>
<protein>
    <submittedName>
        <fullName evidence="2">Uncharacterized protein</fullName>
    </submittedName>
</protein>
<sequence length="99" mass="10934">MTLAKKTQSPEALERIARQNSPPAPFIAVASQYYRPLYETTQPDEPPVSDRQRPSPERFSESPSDGVVPFWLSPSLSVPAGRELKISSTCPATHTLTHT</sequence>
<feature type="compositionally biased region" description="Basic and acidic residues" evidence="1">
    <location>
        <begin position="48"/>
        <end position="60"/>
    </location>
</feature>
<organism evidence="2 3">
    <name type="scientific">Batillaria attramentaria</name>
    <dbReference type="NCBI Taxonomy" id="370345"/>
    <lineage>
        <taxon>Eukaryota</taxon>
        <taxon>Metazoa</taxon>
        <taxon>Spiralia</taxon>
        <taxon>Lophotrochozoa</taxon>
        <taxon>Mollusca</taxon>
        <taxon>Gastropoda</taxon>
        <taxon>Caenogastropoda</taxon>
        <taxon>Sorbeoconcha</taxon>
        <taxon>Cerithioidea</taxon>
        <taxon>Batillariidae</taxon>
        <taxon>Batillaria</taxon>
    </lineage>
</organism>
<dbReference type="EMBL" id="JACVVK020000192">
    <property type="protein sequence ID" value="KAK7485596.1"/>
    <property type="molecule type" value="Genomic_DNA"/>
</dbReference>
<evidence type="ECO:0000313" key="3">
    <source>
        <dbReference type="Proteomes" id="UP001519460"/>
    </source>
</evidence>
<comment type="caution">
    <text evidence="2">The sequence shown here is derived from an EMBL/GenBank/DDBJ whole genome shotgun (WGS) entry which is preliminary data.</text>
</comment>
<feature type="region of interest" description="Disordered" evidence="1">
    <location>
        <begin position="1"/>
        <end position="21"/>
    </location>
</feature>
<dbReference type="Proteomes" id="UP001519460">
    <property type="component" value="Unassembled WGS sequence"/>
</dbReference>
<name>A0ABD0KER1_9CAEN</name>
<keyword evidence="3" id="KW-1185">Reference proteome</keyword>
<dbReference type="AlphaFoldDB" id="A0ABD0KER1"/>
<feature type="compositionally biased region" description="Polar residues" evidence="1">
    <location>
        <begin position="1"/>
        <end position="10"/>
    </location>
</feature>